<dbReference type="EMBL" id="CP147846">
    <property type="protein sequence ID" value="WXG67995.1"/>
    <property type="molecule type" value="Genomic_DNA"/>
</dbReference>
<dbReference type="InterPro" id="IPR009057">
    <property type="entry name" value="Homeodomain-like_sf"/>
</dbReference>
<name>A0ABZ2PFU0_9NOCA</name>
<keyword evidence="1 2" id="KW-0238">DNA-binding</keyword>
<evidence type="ECO:0000256" key="2">
    <source>
        <dbReference type="PROSITE-ProRule" id="PRU00335"/>
    </source>
</evidence>
<reference evidence="4 5" key="1">
    <citation type="submission" date="2024-03" db="EMBL/GenBank/DDBJ databases">
        <title>Natural products discovery in diverse microorganisms through a two-stage MS feature dereplication strategy.</title>
        <authorList>
            <person name="Zhang R."/>
        </authorList>
    </citation>
    <scope>NUCLEOTIDE SEQUENCE [LARGE SCALE GENOMIC DNA]</scope>
    <source>
        <strain evidence="4 5">18930</strain>
    </source>
</reference>
<dbReference type="PANTHER" id="PTHR30055:SF223">
    <property type="entry name" value="HTH-TYPE TRANSCRIPTIONAL REGULATOR UIDR"/>
    <property type="match status" value="1"/>
</dbReference>
<evidence type="ECO:0000256" key="1">
    <source>
        <dbReference type="ARBA" id="ARBA00023125"/>
    </source>
</evidence>
<dbReference type="PROSITE" id="PS50977">
    <property type="entry name" value="HTH_TETR_2"/>
    <property type="match status" value="1"/>
</dbReference>
<dbReference type="RefSeq" id="WP_338887915.1">
    <property type="nucleotide sequence ID" value="NZ_CP147846.1"/>
</dbReference>
<feature type="DNA-binding region" description="H-T-H motif" evidence="2">
    <location>
        <begin position="32"/>
        <end position="51"/>
    </location>
</feature>
<evidence type="ECO:0000313" key="5">
    <source>
        <dbReference type="Proteomes" id="UP001432000"/>
    </source>
</evidence>
<dbReference type="InterPro" id="IPR001647">
    <property type="entry name" value="HTH_TetR"/>
</dbReference>
<accession>A0ABZ2PFU0</accession>
<dbReference type="InterPro" id="IPR050109">
    <property type="entry name" value="HTH-type_TetR-like_transc_reg"/>
</dbReference>
<proteinExistence type="predicted"/>
<dbReference type="SUPFAM" id="SSF46689">
    <property type="entry name" value="Homeodomain-like"/>
    <property type="match status" value="1"/>
</dbReference>
<gene>
    <name evidence="4" type="ORF">WDS16_22710</name>
</gene>
<dbReference type="Gene3D" id="1.10.357.10">
    <property type="entry name" value="Tetracycline Repressor, domain 2"/>
    <property type="match status" value="1"/>
</dbReference>
<evidence type="ECO:0000259" key="3">
    <source>
        <dbReference type="PROSITE" id="PS50977"/>
    </source>
</evidence>
<dbReference type="PANTHER" id="PTHR30055">
    <property type="entry name" value="HTH-TYPE TRANSCRIPTIONAL REGULATOR RUTR"/>
    <property type="match status" value="1"/>
</dbReference>
<evidence type="ECO:0000313" key="4">
    <source>
        <dbReference type="EMBL" id="WXG67995.1"/>
    </source>
</evidence>
<organism evidence="4 5">
    <name type="scientific">Rhodococcus sovatensis</name>
    <dbReference type="NCBI Taxonomy" id="1805840"/>
    <lineage>
        <taxon>Bacteria</taxon>
        <taxon>Bacillati</taxon>
        <taxon>Actinomycetota</taxon>
        <taxon>Actinomycetes</taxon>
        <taxon>Mycobacteriales</taxon>
        <taxon>Nocardiaceae</taxon>
        <taxon>Rhodococcus</taxon>
    </lineage>
</organism>
<feature type="domain" description="HTH tetR-type" evidence="3">
    <location>
        <begin position="9"/>
        <end position="69"/>
    </location>
</feature>
<protein>
    <submittedName>
        <fullName evidence="4">TetR/AcrR family transcriptional regulator</fullName>
    </submittedName>
</protein>
<dbReference type="Pfam" id="PF00440">
    <property type="entry name" value="TetR_N"/>
    <property type="match status" value="1"/>
</dbReference>
<dbReference type="Proteomes" id="UP001432000">
    <property type="component" value="Chromosome"/>
</dbReference>
<sequence length="191" mass="20082">MARTRLSRSDRYDQLVEVSWALVRAEGADALTLGRLAERAGVAKPVVYSHFASRNALLAALFREFDDRQSAMLAEYLAAAEESLDGRAAAIANSYVGCALAQGRELTGVLAALEGSRELEQVKRAADQAYSQRCRDILAPFASSAGVSVPSITAVFGAAEALSHAAAAGTLTPDQAREELAAVIVATVGRS</sequence>
<keyword evidence="5" id="KW-1185">Reference proteome</keyword>